<comment type="caution">
    <text evidence="1">The sequence shown here is derived from an EMBL/GenBank/DDBJ whole genome shotgun (WGS) entry which is preliminary data.</text>
</comment>
<dbReference type="HOGENOM" id="CLU_2522230_0_0_9"/>
<dbReference type="EMBL" id="ADLT01000015">
    <property type="protein sequence ID" value="EHO63643.1"/>
    <property type="molecule type" value="Genomic_DNA"/>
</dbReference>
<dbReference type="Proteomes" id="UP000003277">
    <property type="component" value="Unassembled WGS sequence"/>
</dbReference>
<reference evidence="1 2" key="1">
    <citation type="submission" date="2011-11" db="EMBL/GenBank/DDBJ databases">
        <title>The Genome Sequence of Dialister succinatiphilus YIT 11850.</title>
        <authorList>
            <consortium name="The Broad Institute Genome Sequencing Platform"/>
            <person name="Earl A."/>
            <person name="Ward D."/>
            <person name="Feldgarden M."/>
            <person name="Gevers D."/>
            <person name="Morotomi M."/>
            <person name="Young S.K."/>
            <person name="Zeng Q."/>
            <person name="Gargeya S."/>
            <person name="Fitzgerald M."/>
            <person name="Haas B."/>
            <person name="Abouelleil A."/>
            <person name="Alvarado L."/>
            <person name="Arachchi H.M."/>
            <person name="Berlin A."/>
            <person name="Brown A."/>
            <person name="Chapman S.B."/>
            <person name="Dunbar C."/>
            <person name="Gearin G."/>
            <person name="Goldberg J."/>
            <person name="Griggs A."/>
            <person name="Gujja S."/>
            <person name="Heiman D."/>
            <person name="Howarth C."/>
            <person name="Lui A."/>
            <person name="MacDonald P.J.P."/>
            <person name="Montmayeur A."/>
            <person name="Murphy C."/>
            <person name="Neiman D."/>
            <person name="Pearson M."/>
            <person name="Priest M."/>
            <person name="Roberts A."/>
            <person name="Saif S."/>
            <person name="Shea T."/>
            <person name="Sisk P."/>
            <person name="Stolte C."/>
            <person name="Sykes S."/>
            <person name="Wortman J."/>
            <person name="Nusbaum C."/>
            <person name="Birren B."/>
        </authorList>
    </citation>
    <scope>NUCLEOTIDE SEQUENCE [LARGE SCALE GENOMIC DNA]</scope>
    <source>
        <strain evidence="1 2">YIT 11850</strain>
    </source>
</reference>
<name>H1CZ72_9FIRM</name>
<keyword evidence="2" id="KW-1185">Reference proteome</keyword>
<sequence length="84" mass="9743">MLAMHTGRIGNGDFQSFFVGFMEFHHFKKTGGREDNDAACMTYAKYNLEVLFTYFLKSVIIERNTVSFHALIQENAENCIKLRK</sequence>
<gene>
    <name evidence="1" type="ORF">HMPREF9453_00660</name>
</gene>
<organism evidence="1 2">
    <name type="scientific">Dialister succinatiphilus YIT 11850</name>
    <dbReference type="NCBI Taxonomy" id="742743"/>
    <lineage>
        <taxon>Bacteria</taxon>
        <taxon>Bacillati</taxon>
        <taxon>Bacillota</taxon>
        <taxon>Negativicutes</taxon>
        <taxon>Veillonellales</taxon>
        <taxon>Veillonellaceae</taxon>
        <taxon>Dialister</taxon>
    </lineage>
</organism>
<evidence type="ECO:0000313" key="2">
    <source>
        <dbReference type="Proteomes" id="UP000003277"/>
    </source>
</evidence>
<accession>H1CZ72</accession>
<proteinExistence type="predicted"/>
<protein>
    <submittedName>
        <fullName evidence="1">Uncharacterized protein</fullName>
    </submittedName>
</protein>
<dbReference type="AlphaFoldDB" id="H1CZ72"/>
<evidence type="ECO:0000313" key="1">
    <source>
        <dbReference type="EMBL" id="EHO63643.1"/>
    </source>
</evidence>